<keyword evidence="4" id="KW-0201">Cytochrome c-type biogenesis</keyword>
<reference evidence="9" key="1">
    <citation type="submission" date="2018-05" db="EMBL/GenBank/DDBJ databases">
        <authorList>
            <person name="Lanie J.A."/>
            <person name="Ng W.-L."/>
            <person name="Kazmierczak K.M."/>
            <person name="Andrzejewski T.M."/>
            <person name="Davidsen T.M."/>
            <person name="Wayne K.J."/>
            <person name="Tettelin H."/>
            <person name="Glass J.I."/>
            <person name="Rusch D."/>
            <person name="Podicherti R."/>
            <person name="Tsui H.-C.T."/>
            <person name="Winkler M.E."/>
        </authorList>
    </citation>
    <scope>NUCLEOTIDE SEQUENCE</scope>
</reference>
<keyword evidence="6 7" id="KW-0472">Membrane</keyword>
<dbReference type="PRINTS" id="PR01386">
    <property type="entry name" value="CCMCBIOGNSIS"/>
</dbReference>
<dbReference type="AlphaFoldDB" id="A0A381PSP7"/>
<feature type="domain" description="Cytochrome c assembly protein" evidence="8">
    <location>
        <begin position="6"/>
        <end position="177"/>
    </location>
</feature>
<evidence type="ECO:0000256" key="6">
    <source>
        <dbReference type="ARBA" id="ARBA00023136"/>
    </source>
</evidence>
<dbReference type="InterPro" id="IPR003557">
    <property type="entry name" value="Cyt_c_biogenesis_CcmC"/>
</dbReference>
<accession>A0A381PSP7</accession>
<gene>
    <name evidence="9" type="ORF">METZ01_LOCUS22372</name>
</gene>
<comment type="subcellular location">
    <subcellularLocation>
        <location evidence="1">Membrane</location>
        <topology evidence="1">Multi-pass membrane protein</topology>
    </subcellularLocation>
</comment>
<name>A0A381PSP7_9ZZZZ</name>
<evidence type="ECO:0000256" key="7">
    <source>
        <dbReference type="SAM" id="Phobius"/>
    </source>
</evidence>
<feature type="transmembrane region" description="Helical" evidence="7">
    <location>
        <begin position="151"/>
        <end position="170"/>
    </location>
</feature>
<keyword evidence="3 7" id="KW-0812">Transmembrane</keyword>
<dbReference type="EMBL" id="UINC01001063">
    <property type="protein sequence ID" value="SUZ69518.1"/>
    <property type="molecule type" value="Genomic_DNA"/>
</dbReference>
<comment type="similarity">
    <text evidence="2">Belongs to the CcmC/CycZ/HelC family.</text>
</comment>
<evidence type="ECO:0000259" key="8">
    <source>
        <dbReference type="Pfam" id="PF01578"/>
    </source>
</evidence>
<evidence type="ECO:0000256" key="4">
    <source>
        <dbReference type="ARBA" id="ARBA00022748"/>
    </source>
</evidence>
<feature type="transmembrane region" description="Helical" evidence="7">
    <location>
        <begin position="194"/>
        <end position="214"/>
    </location>
</feature>
<dbReference type="NCBIfam" id="TIGR01191">
    <property type="entry name" value="ccmC"/>
    <property type="match status" value="1"/>
</dbReference>
<organism evidence="9">
    <name type="scientific">marine metagenome</name>
    <dbReference type="NCBI Taxonomy" id="408172"/>
    <lineage>
        <taxon>unclassified sequences</taxon>
        <taxon>metagenomes</taxon>
        <taxon>ecological metagenomes</taxon>
    </lineage>
</organism>
<dbReference type="GO" id="GO:0005886">
    <property type="term" value="C:plasma membrane"/>
    <property type="evidence" value="ECO:0007669"/>
    <property type="project" value="TreeGrafter"/>
</dbReference>
<evidence type="ECO:0000256" key="1">
    <source>
        <dbReference type="ARBA" id="ARBA00004141"/>
    </source>
</evidence>
<feature type="transmembrane region" description="Helical" evidence="7">
    <location>
        <begin position="120"/>
        <end position="139"/>
    </location>
</feature>
<evidence type="ECO:0000256" key="5">
    <source>
        <dbReference type="ARBA" id="ARBA00022989"/>
    </source>
</evidence>
<evidence type="ECO:0000256" key="2">
    <source>
        <dbReference type="ARBA" id="ARBA00005840"/>
    </source>
</evidence>
<keyword evidence="5 7" id="KW-1133">Transmembrane helix</keyword>
<dbReference type="Pfam" id="PF01578">
    <property type="entry name" value="Cytochrom_C_asm"/>
    <property type="match status" value="1"/>
</dbReference>
<evidence type="ECO:0000256" key="3">
    <source>
        <dbReference type="ARBA" id="ARBA00022692"/>
    </source>
</evidence>
<protein>
    <recommendedName>
        <fullName evidence="8">Cytochrome c assembly protein domain-containing protein</fullName>
    </recommendedName>
</protein>
<dbReference type="GO" id="GO:0017004">
    <property type="term" value="P:cytochrome complex assembly"/>
    <property type="evidence" value="ECO:0007669"/>
    <property type="project" value="UniProtKB-KW"/>
</dbReference>
<dbReference type="GO" id="GO:0020037">
    <property type="term" value="F:heme binding"/>
    <property type="evidence" value="ECO:0007669"/>
    <property type="project" value="InterPro"/>
</dbReference>
<dbReference type="InterPro" id="IPR002541">
    <property type="entry name" value="Cyt_c_assembly"/>
</dbReference>
<sequence length="241" mass="27270">MGSPPLFFKWASKVLPWFFSISILILFTGLIWGIGFAPTDYKQGDVYRIIFIHVPSAILGQSIYLMMAIFGFICLIWRAKLAGMFLRSAAPIGASFTLIALVSGAVWGKPTWGTWWVWDARLTSTLILFFLYAGVISLYSSIDNKQKGDRAASLISVVGVIIIPIIKKSVDWWQTLHQPSTFTITSAPSMTSDMYLPLLICVIGFYCILFSILLNRLRAEILIRERNTSWVRQFLDNQIKE</sequence>
<dbReference type="PANTHER" id="PTHR30071:SF1">
    <property type="entry name" value="CYTOCHROME B_B6 PROTEIN-RELATED"/>
    <property type="match status" value="1"/>
</dbReference>
<dbReference type="GO" id="GO:0015232">
    <property type="term" value="F:heme transmembrane transporter activity"/>
    <property type="evidence" value="ECO:0007669"/>
    <property type="project" value="InterPro"/>
</dbReference>
<proteinExistence type="inferred from homology"/>
<evidence type="ECO:0000313" key="9">
    <source>
        <dbReference type="EMBL" id="SUZ69518.1"/>
    </source>
</evidence>
<feature type="transmembrane region" description="Helical" evidence="7">
    <location>
        <begin position="49"/>
        <end position="77"/>
    </location>
</feature>
<feature type="transmembrane region" description="Helical" evidence="7">
    <location>
        <begin position="14"/>
        <end position="37"/>
    </location>
</feature>
<dbReference type="InterPro" id="IPR045062">
    <property type="entry name" value="Cyt_c_biogenesis_CcsA/CcmC"/>
</dbReference>
<dbReference type="PANTHER" id="PTHR30071">
    <property type="entry name" value="HEME EXPORTER PROTEIN C"/>
    <property type="match status" value="1"/>
</dbReference>
<feature type="transmembrane region" description="Helical" evidence="7">
    <location>
        <begin position="89"/>
        <end position="108"/>
    </location>
</feature>